<comment type="caution">
    <text evidence="6">The sequence shown here is derived from an EMBL/GenBank/DDBJ whole genome shotgun (WGS) entry which is preliminary data.</text>
</comment>
<dbReference type="InterPro" id="IPR019452">
    <property type="entry name" value="VPS39/TGF_beta_rcpt-assoc_1"/>
</dbReference>
<accession>R4XAS1</accession>
<evidence type="ECO:0000256" key="2">
    <source>
        <dbReference type="ARBA" id="ARBA00022448"/>
    </source>
</evidence>
<gene>
    <name evidence="6" type="ORF">TAPDE_003085</name>
</gene>
<dbReference type="eggNOG" id="KOG2063">
    <property type="taxonomic scope" value="Eukaryota"/>
</dbReference>
<proteinExistence type="predicted"/>
<comment type="subcellular location">
    <subcellularLocation>
        <location evidence="1">Cytoplasm</location>
    </subcellularLocation>
</comment>
<protein>
    <recommendedName>
        <fullName evidence="5">CNH domain-containing protein</fullName>
    </recommendedName>
</protein>
<keyword evidence="3" id="KW-0963">Cytoplasm</keyword>
<dbReference type="GO" id="GO:0015031">
    <property type="term" value="P:protein transport"/>
    <property type="evidence" value="ECO:0007669"/>
    <property type="project" value="UniProtKB-KW"/>
</dbReference>
<reference evidence="6 7" key="1">
    <citation type="journal article" date="2013" name="MBio">
        <title>Genome sequencing of the plant pathogen Taphrina deformans, the causal agent of peach leaf curl.</title>
        <authorList>
            <person name="Cisse O.H."/>
            <person name="Almeida J.M.G.C.F."/>
            <person name="Fonseca A."/>
            <person name="Kumar A.A."/>
            <person name="Salojaervi J."/>
            <person name="Overmyer K."/>
            <person name="Hauser P.M."/>
            <person name="Pagni M."/>
        </authorList>
    </citation>
    <scope>NUCLEOTIDE SEQUENCE [LARGE SCALE GENOMIC DNA]</scope>
    <source>
        <strain evidence="7">PYCC 5710 / ATCC 11124 / CBS 356.35 / IMI 108563 / JCM 9778 / NBRC 8474</strain>
    </source>
</reference>
<dbReference type="InterPro" id="IPR032914">
    <property type="entry name" value="Vam6/VPS39/TRAP1"/>
</dbReference>
<name>R4XAS1_TAPDE</name>
<evidence type="ECO:0000259" key="5">
    <source>
        <dbReference type="PROSITE" id="PS50219"/>
    </source>
</evidence>
<dbReference type="GO" id="GO:0006914">
    <property type="term" value="P:autophagy"/>
    <property type="evidence" value="ECO:0007669"/>
    <property type="project" value="TreeGrafter"/>
</dbReference>
<evidence type="ECO:0000256" key="4">
    <source>
        <dbReference type="ARBA" id="ARBA00022927"/>
    </source>
</evidence>
<keyword evidence="2" id="KW-0813">Transport</keyword>
<dbReference type="GO" id="GO:0005737">
    <property type="term" value="C:cytoplasm"/>
    <property type="evidence" value="ECO:0007669"/>
    <property type="project" value="UniProtKB-SubCell"/>
</dbReference>
<dbReference type="OrthoDB" id="5325112at2759"/>
<dbReference type="GO" id="GO:0034058">
    <property type="term" value="P:endosomal vesicle fusion"/>
    <property type="evidence" value="ECO:0007669"/>
    <property type="project" value="TreeGrafter"/>
</dbReference>
<dbReference type="Pfam" id="PF10366">
    <property type="entry name" value="Vps39_1"/>
    <property type="match status" value="1"/>
</dbReference>
<dbReference type="EMBL" id="CAHR02000114">
    <property type="protein sequence ID" value="CCG82954.1"/>
    <property type="molecule type" value="Genomic_DNA"/>
</dbReference>
<evidence type="ECO:0000256" key="3">
    <source>
        <dbReference type="ARBA" id="ARBA00022490"/>
    </source>
</evidence>
<dbReference type="PANTHER" id="PTHR12894">
    <property type="entry name" value="CNH DOMAIN CONTAINING"/>
    <property type="match status" value="1"/>
</dbReference>
<keyword evidence="4" id="KW-0653">Protein transport</keyword>
<organism evidence="6 7">
    <name type="scientific">Taphrina deformans (strain PYCC 5710 / ATCC 11124 / CBS 356.35 / IMI 108563 / JCM 9778 / NBRC 8474)</name>
    <name type="common">Peach leaf curl fungus</name>
    <name type="synonym">Lalaria deformans</name>
    <dbReference type="NCBI Taxonomy" id="1097556"/>
    <lineage>
        <taxon>Eukaryota</taxon>
        <taxon>Fungi</taxon>
        <taxon>Dikarya</taxon>
        <taxon>Ascomycota</taxon>
        <taxon>Taphrinomycotina</taxon>
        <taxon>Taphrinomycetes</taxon>
        <taxon>Taphrinales</taxon>
        <taxon>Taphrinaceae</taxon>
        <taxon>Taphrina</taxon>
    </lineage>
</organism>
<dbReference type="Proteomes" id="UP000013776">
    <property type="component" value="Unassembled WGS sequence"/>
</dbReference>
<feature type="domain" description="CNH" evidence="5">
    <location>
        <begin position="14"/>
        <end position="302"/>
    </location>
</feature>
<sequence>MSSNYAIETVLQSIPEVSCVEADQTNLIVGTSDGQILHYVINREDPESDLLDFTYLLASRQDAPGRKGPKRILLLECVQLAAVLANDTLSFYSLPEFAPASHLRILKDVQGVIQSSTLQDKVEVDGCAMLTLFTKKKVRQIKVSRQVVKLFKEVEYAGCETACQIGAIVCLATRSSYDMIDLDQRAKIPLFPVVQGESNPVGEQYASFLPHIVSAMPKEFLVASGSPESPTTMGLFITLEGEITRGTLMFAAYPIKILVDGKYTIALLSNRTIEIHEMSTQAVLQIIDAPDVTDLTWTSAPVPVVSCRHIDMIILQANRPLFEQLKTLEKPALLDLNRARSISDVLSQILLVRKTGIGALITETRLIVIDHLLDTGELQAALDEAEQLARDTPPAFAERLYHELAYIHQKAGLLYFDRMLFDDAVDHFKKGNIDPRIIIAKFPEFEQLDTKASLYSGLRGTVDRSSNVDEIILRNLSETVDDNETLVELSVIVKSNALELLRRYLTDFRERKEFASSGHGQDSSSLFSVVDSTLLEILLQMDPGESKSRLETFLGTSMESPDEIISILKKHKSYHYLSQLYAKLSRHKECLDIVRKSITGEIVDGQAKSDGIVQMRDYLLSFGDSDLIWEFGLFLIRTAPETGLQLLCHAVDAALVSFTIQDVLNSLRENEEDFSIFMLLLEHLIVVIHLDNVALYDELIQIYAKRMIEILSSQVTARQFLKQSNDEYRSLPAPKVPYLTFVSQFSTQEDEIVVGQFLLLRNKLINVLQGNISYDADAVLNIILQRRDMLLAEQILLFGRLSKHSESLNLMVHDLKDFDSAEVYCYHGGISLSQIRITNDKRETVVMRRKLFPLLFEECLKLEDYSLQFAQASEVLNRWGNYMDVAIILELVPEHWSIEMISQFLISALSQLAGEKRDAQIQRSLARGQLKHQSAQSYVLLN</sequence>
<dbReference type="VEuPathDB" id="FungiDB:TAPDE_003085"/>
<evidence type="ECO:0000313" key="7">
    <source>
        <dbReference type="Proteomes" id="UP000013776"/>
    </source>
</evidence>
<dbReference type="STRING" id="1097556.R4XAS1"/>
<evidence type="ECO:0000313" key="6">
    <source>
        <dbReference type="EMBL" id="CCG82954.1"/>
    </source>
</evidence>
<dbReference type="InterPro" id="IPR001180">
    <property type="entry name" value="CNH_dom"/>
</dbReference>
<dbReference type="PANTHER" id="PTHR12894:SF27">
    <property type="entry name" value="TRANSFORMING GROWTH FACTOR-BETA RECEPTOR-ASSOCIATED PROTEIN 1"/>
    <property type="match status" value="1"/>
</dbReference>
<dbReference type="PROSITE" id="PS50219">
    <property type="entry name" value="CNH"/>
    <property type="match status" value="1"/>
</dbReference>
<keyword evidence="7" id="KW-1185">Reference proteome</keyword>
<evidence type="ECO:0000256" key="1">
    <source>
        <dbReference type="ARBA" id="ARBA00004496"/>
    </source>
</evidence>
<dbReference type="AlphaFoldDB" id="R4XAS1"/>
<dbReference type="GO" id="GO:0016020">
    <property type="term" value="C:membrane"/>
    <property type="evidence" value="ECO:0007669"/>
    <property type="project" value="TreeGrafter"/>
</dbReference>